<feature type="signal peptide" evidence="8">
    <location>
        <begin position="1"/>
        <end position="25"/>
    </location>
</feature>
<keyword evidence="11" id="KW-1185">Reference proteome</keyword>
<dbReference type="PANTHER" id="PTHR48007:SF38">
    <property type="entry name" value="LEUCINE-RICH REPEAT PROTEIN KINASE FAMILY PROTEIN"/>
    <property type="match status" value="1"/>
</dbReference>
<evidence type="ECO:0000256" key="5">
    <source>
        <dbReference type="ARBA" id="ARBA00022989"/>
    </source>
</evidence>
<feature type="region of interest" description="Disordered" evidence="7">
    <location>
        <begin position="657"/>
        <end position="685"/>
    </location>
</feature>
<dbReference type="PROSITE" id="PS50011">
    <property type="entry name" value="PROTEIN_KINASE_DOM"/>
    <property type="match status" value="1"/>
</dbReference>
<proteinExistence type="predicted"/>
<dbReference type="InterPro" id="IPR011009">
    <property type="entry name" value="Kinase-like_dom_sf"/>
</dbReference>
<evidence type="ECO:0000256" key="4">
    <source>
        <dbReference type="ARBA" id="ARBA00022737"/>
    </source>
</evidence>
<dbReference type="InterPro" id="IPR001611">
    <property type="entry name" value="Leu-rich_rpt"/>
</dbReference>
<dbReference type="EMBL" id="JARPOI010000001">
    <property type="protein sequence ID" value="KAJ9190425.1"/>
    <property type="molecule type" value="Genomic_DNA"/>
</dbReference>
<keyword evidence="8" id="KW-0732">Signal</keyword>
<name>A0ABQ9NET0_HEVBR</name>
<dbReference type="InterPro" id="IPR046959">
    <property type="entry name" value="PRK1-6/SRF4-like"/>
</dbReference>
<evidence type="ECO:0000256" key="6">
    <source>
        <dbReference type="ARBA" id="ARBA00023136"/>
    </source>
</evidence>
<keyword evidence="3" id="KW-0812">Transmembrane</keyword>
<evidence type="ECO:0000256" key="8">
    <source>
        <dbReference type="SAM" id="SignalP"/>
    </source>
</evidence>
<evidence type="ECO:0000256" key="2">
    <source>
        <dbReference type="ARBA" id="ARBA00022614"/>
    </source>
</evidence>
<dbReference type="Gene3D" id="1.10.510.10">
    <property type="entry name" value="Transferase(Phosphotransferase) domain 1"/>
    <property type="match status" value="1"/>
</dbReference>
<evidence type="ECO:0000259" key="9">
    <source>
        <dbReference type="PROSITE" id="PS50011"/>
    </source>
</evidence>
<dbReference type="Gene3D" id="3.80.10.10">
    <property type="entry name" value="Ribonuclease Inhibitor"/>
    <property type="match status" value="2"/>
</dbReference>
<feature type="chain" id="PRO_5045247086" description="Protein kinase domain-containing protein" evidence="8">
    <location>
        <begin position="26"/>
        <end position="710"/>
    </location>
</feature>
<organism evidence="10 11">
    <name type="scientific">Hevea brasiliensis</name>
    <name type="common">Para rubber tree</name>
    <name type="synonym">Siphonia brasiliensis</name>
    <dbReference type="NCBI Taxonomy" id="3981"/>
    <lineage>
        <taxon>Eukaryota</taxon>
        <taxon>Viridiplantae</taxon>
        <taxon>Streptophyta</taxon>
        <taxon>Embryophyta</taxon>
        <taxon>Tracheophyta</taxon>
        <taxon>Spermatophyta</taxon>
        <taxon>Magnoliopsida</taxon>
        <taxon>eudicotyledons</taxon>
        <taxon>Gunneridae</taxon>
        <taxon>Pentapetalae</taxon>
        <taxon>rosids</taxon>
        <taxon>fabids</taxon>
        <taxon>Malpighiales</taxon>
        <taxon>Euphorbiaceae</taxon>
        <taxon>Crotonoideae</taxon>
        <taxon>Micrandreae</taxon>
        <taxon>Hevea</taxon>
    </lineage>
</organism>
<dbReference type="InterPro" id="IPR000719">
    <property type="entry name" value="Prot_kinase_dom"/>
</dbReference>
<sequence length="710" mass="77221">MALDWLLRPDFLVFINVFVLQHACTSSISQSEALIKLKSSFTNTSALSSWVPGSAPCEGDAQWKGLLCSNGIVMGLRLENMGLSGKIDVDALVDISGLRSVSFEYNSFSGLIPEFSRLGYLRNIYLTGNQFSGEIPAEFFSKMQSLKKVWLANNEFSGEIPPSLMHISNLIELHLEDNQFSGTIPSVILESKLTSFNVSNNKLRGKIPEGLPKFSKSSFQGNDDLCGENIGKECKAAIEALAPGAFASTIAMDTSGNHTPNIKKTGAGILTLALMLLSVAVVVIMKMRRKEDDFEAGGRDNTNNQEAVETVEVQVSTPVTQNEMELTNKPGSSRKGSNTAKGGVGELVIMNNEKGVFGLIDLMEAAAEVLGNGGLGCSYKILMANGVAVVVKRLREMNALGKDGFYAEIRKLGSLRHPNILPPLAFHYRKDEKLLIYEYIPKGSLLYLLHGDKRPSHAELNWPDRLKIVEGIARGLDYLHTELATCDLPHGNLKSSNVLLSPDNEPLLSEFGFSPLINPSIVGQALIAHKAPEAAQFGVSPKCDVYCLGLIILEILTGKYPSQYLNNGVGGIDLVQWVETTISEGRECEILDPEIASSSNSLGEMRQLMHIGVLCAATNPMQRLDLREAIQRIEMIKFESKAPDSITIQLVPSLRDGHADASPQLNASSSSTPEGHVQNSRKGYGSYSFTDSENFSFASPSSTLSNEKQK</sequence>
<evidence type="ECO:0000256" key="3">
    <source>
        <dbReference type="ARBA" id="ARBA00022692"/>
    </source>
</evidence>
<evidence type="ECO:0000313" key="11">
    <source>
        <dbReference type="Proteomes" id="UP001174677"/>
    </source>
</evidence>
<dbReference type="InterPro" id="IPR013210">
    <property type="entry name" value="LRR_N_plant-typ"/>
</dbReference>
<dbReference type="Pfam" id="PF08263">
    <property type="entry name" value="LRRNT_2"/>
    <property type="match status" value="1"/>
</dbReference>
<accession>A0ABQ9NET0</accession>
<dbReference type="SUPFAM" id="SSF52058">
    <property type="entry name" value="L domain-like"/>
    <property type="match status" value="1"/>
</dbReference>
<keyword evidence="6" id="KW-0472">Membrane</keyword>
<protein>
    <recommendedName>
        <fullName evidence="9">Protein kinase domain-containing protein</fullName>
    </recommendedName>
</protein>
<reference evidence="10" key="1">
    <citation type="journal article" date="2023" name="Plant Biotechnol. J.">
        <title>Chromosome-level wild Hevea brasiliensis genome provides new tools for genomic-assisted breeding and valuable loci to elevate rubber yield.</title>
        <authorList>
            <person name="Cheng H."/>
            <person name="Song X."/>
            <person name="Hu Y."/>
            <person name="Wu T."/>
            <person name="Yang Q."/>
            <person name="An Z."/>
            <person name="Feng S."/>
            <person name="Deng Z."/>
            <person name="Wu W."/>
            <person name="Zeng X."/>
            <person name="Tu M."/>
            <person name="Wang X."/>
            <person name="Huang H."/>
        </authorList>
    </citation>
    <scope>NUCLEOTIDE SEQUENCE</scope>
    <source>
        <strain evidence="10">MT/VB/25A 57/8</strain>
    </source>
</reference>
<dbReference type="Pfam" id="PF00560">
    <property type="entry name" value="LRR_1"/>
    <property type="match status" value="4"/>
</dbReference>
<dbReference type="InterPro" id="IPR032675">
    <property type="entry name" value="LRR_dom_sf"/>
</dbReference>
<dbReference type="PANTHER" id="PTHR48007">
    <property type="entry name" value="LEUCINE-RICH REPEAT RECEPTOR-LIKE PROTEIN KINASE PXC1"/>
    <property type="match status" value="1"/>
</dbReference>
<feature type="compositionally biased region" description="Polar residues" evidence="7">
    <location>
        <begin position="663"/>
        <end position="685"/>
    </location>
</feature>
<dbReference type="Pfam" id="PF00069">
    <property type="entry name" value="Pkinase"/>
    <property type="match status" value="1"/>
</dbReference>
<comment type="subcellular location">
    <subcellularLocation>
        <location evidence="1">Membrane</location>
    </subcellularLocation>
</comment>
<comment type="caution">
    <text evidence="10">The sequence shown here is derived from an EMBL/GenBank/DDBJ whole genome shotgun (WGS) entry which is preliminary data.</text>
</comment>
<feature type="domain" description="Protein kinase" evidence="9">
    <location>
        <begin position="364"/>
        <end position="636"/>
    </location>
</feature>
<dbReference type="SUPFAM" id="SSF56112">
    <property type="entry name" value="Protein kinase-like (PK-like)"/>
    <property type="match status" value="1"/>
</dbReference>
<dbReference type="Proteomes" id="UP001174677">
    <property type="component" value="Chromosome 1"/>
</dbReference>
<gene>
    <name evidence="10" type="ORF">P3X46_001630</name>
</gene>
<keyword evidence="2" id="KW-0433">Leucine-rich repeat</keyword>
<evidence type="ECO:0000256" key="1">
    <source>
        <dbReference type="ARBA" id="ARBA00004370"/>
    </source>
</evidence>
<keyword evidence="5" id="KW-1133">Transmembrane helix</keyword>
<dbReference type="Gene3D" id="3.30.200.20">
    <property type="entry name" value="Phosphorylase Kinase, domain 1"/>
    <property type="match status" value="1"/>
</dbReference>
<evidence type="ECO:0000313" key="10">
    <source>
        <dbReference type="EMBL" id="KAJ9190425.1"/>
    </source>
</evidence>
<keyword evidence="4" id="KW-0677">Repeat</keyword>
<evidence type="ECO:0000256" key="7">
    <source>
        <dbReference type="SAM" id="MobiDB-lite"/>
    </source>
</evidence>